<gene>
    <name evidence="1" type="ORF">ACAOBT_LOCUS25862</name>
</gene>
<dbReference type="OrthoDB" id="9895503at2759"/>
<reference evidence="1" key="1">
    <citation type="submission" date="2022-03" db="EMBL/GenBank/DDBJ databases">
        <authorList>
            <person name="Sayadi A."/>
        </authorList>
    </citation>
    <scope>NUCLEOTIDE SEQUENCE</scope>
</reference>
<evidence type="ECO:0000313" key="2">
    <source>
        <dbReference type="Proteomes" id="UP001152888"/>
    </source>
</evidence>
<dbReference type="Proteomes" id="UP001152888">
    <property type="component" value="Unassembled WGS sequence"/>
</dbReference>
<dbReference type="EMBL" id="CAKOFQ010007428">
    <property type="protein sequence ID" value="CAH2000894.1"/>
    <property type="molecule type" value="Genomic_DNA"/>
</dbReference>
<name>A0A9P0Q0C5_ACAOB</name>
<evidence type="ECO:0000313" key="1">
    <source>
        <dbReference type="EMBL" id="CAH2000894.1"/>
    </source>
</evidence>
<keyword evidence="2" id="KW-1185">Reference proteome</keyword>
<sequence length="42" mass="5052">MAQKSGLMPNLTPAYSNTDSKKRYQWKKYNKYFDETTMPFKL</sequence>
<comment type="caution">
    <text evidence="1">The sequence shown here is derived from an EMBL/GenBank/DDBJ whole genome shotgun (WGS) entry which is preliminary data.</text>
</comment>
<protein>
    <submittedName>
        <fullName evidence="1">Uncharacterized protein</fullName>
    </submittedName>
</protein>
<organism evidence="1 2">
    <name type="scientific">Acanthoscelides obtectus</name>
    <name type="common">Bean weevil</name>
    <name type="synonym">Bruchus obtectus</name>
    <dbReference type="NCBI Taxonomy" id="200917"/>
    <lineage>
        <taxon>Eukaryota</taxon>
        <taxon>Metazoa</taxon>
        <taxon>Ecdysozoa</taxon>
        <taxon>Arthropoda</taxon>
        <taxon>Hexapoda</taxon>
        <taxon>Insecta</taxon>
        <taxon>Pterygota</taxon>
        <taxon>Neoptera</taxon>
        <taxon>Endopterygota</taxon>
        <taxon>Coleoptera</taxon>
        <taxon>Polyphaga</taxon>
        <taxon>Cucujiformia</taxon>
        <taxon>Chrysomeloidea</taxon>
        <taxon>Chrysomelidae</taxon>
        <taxon>Bruchinae</taxon>
        <taxon>Bruchini</taxon>
        <taxon>Acanthoscelides</taxon>
    </lineage>
</organism>
<dbReference type="AlphaFoldDB" id="A0A9P0Q0C5"/>
<accession>A0A9P0Q0C5</accession>
<proteinExistence type="predicted"/>